<dbReference type="Pfam" id="PF13886">
    <property type="entry name" value="TM7S3_TM198"/>
    <property type="match status" value="1"/>
</dbReference>
<keyword evidence="7" id="KW-0732">Signal</keyword>
<keyword evidence="3 6" id="KW-1133">Transmembrane helix</keyword>
<evidence type="ECO:0000256" key="3">
    <source>
        <dbReference type="ARBA" id="ARBA00022989"/>
    </source>
</evidence>
<name>A0A9P6GFX2_9PLEO</name>
<evidence type="ECO:0000313" key="9">
    <source>
        <dbReference type="EMBL" id="KAF9733655.1"/>
    </source>
</evidence>
<feature type="compositionally biased region" description="Basic and acidic residues" evidence="5">
    <location>
        <begin position="401"/>
        <end position="420"/>
    </location>
</feature>
<feature type="compositionally biased region" description="Polar residues" evidence="5">
    <location>
        <begin position="660"/>
        <end position="673"/>
    </location>
</feature>
<feature type="region of interest" description="Disordered" evidence="5">
    <location>
        <begin position="952"/>
        <end position="1016"/>
    </location>
</feature>
<comment type="caution">
    <text evidence="9">The sequence shown here is derived from an EMBL/GenBank/DDBJ whole genome shotgun (WGS) entry which is preliminary data.</text>
</comment>
<feature type="transmembrane region" description="Helical" evidence="6">
    <location>
        <begin position="122"/>
        <end position="143"/>
    </location>
</feature>
<feature type="compositionally biased region" description="Polar residues" evidence="5">
    <location>
        <begin position="617"/>
        <end position="635"/>
    </location>
</feature>
<comment type="subcellular location">
    <subcellularLocation>
        <location evidence="1">Membrane</location>
        <topology evidence="1">Multi-pass membrane protein</topology>
    </subcellularLocation>
</comment>
<protein>
    <recommendedName>
        <fullName evidence="8">TM7S3/TM198-like domain-containing protein</fullName>
    </recommendedName>
</protein>
<feature type="transmembrane region" description="Helical" evidence="6">
    <location>
        <begin position="208"/>
        <end position="224"/>
    </location>
</feature>
<evidence type="ECO:0000256" key="1">
    <source>
        <dbReference type="ARBA" id="ARBA00004141"/>
    </source>
</evidence>
<feature type="region of interest" description="Disordered" evidence="5">
    <location>
        <begin position="748"/>
        <end position="827"/>
    </location>
</feature>
<feature type="compositionally biased region" description="Low complexity" evidence="5">
    <location>
        <begin position="1000"/>
        <end position="1009"/>
    </location>
</feature>
<evidence type="ECO:0000256" key="7">
    <source>
        <dbReference type="SAM" id="SignalP"/>
    </source>
</evidence>
<dbReference type="AlphaFoldDB" id="A0A9P6GFX2"/>
<evidence type="ECO:0000259" key="8">
    <source>
        <dbReference type="Pfam" id="PF13886"/>
    </source>
</evidence>
<dbReference type="GO" id="GO:0016020">
    <property type="term" value="C:membrane"/>
    <property type="evidence" value="ECO:0007669"/>
    <property type="project" value="UniProtKB-SubCell"/>
</dbReference>
<proteinExistence type="predicted"/>
<feature type="compositionally biased region" description="Polar residues" evidence="5">
    <location>
        <begin position="952"/>
        <end position="966"/>
    </location>
</feature>
<feature type="compositionally biased region" description="Polar residues" evidence="5">
    <location>
        <begin position="102"/>
        <end position="112"/>
    </location>
</feature>
<gene>
    <name evidence="9" type="ORF">PMIN01_07998</name>
</gene>
<feature type="compositionally biased region" description="Basic and acidic residues" evidence="5">
    <location>
        <begin position="748"/>
        <end position="758"/>
    </location>
</feature>
<feature type="transmembrane region" description="Helical" evidence="6">
    <location>
        <begin position="259"/>
        <end position="278"/>
    </location>
</feature>
<evidence type="ECO:0000256" key="5">
    <source>
        <dbReference type="SAM" id="MobiDB-lite"/>
    </source>
</evidence>
<dbReference type="EMBL" id="WJXW01000008">
    <property type="protein sequence ID" value="KAF9733655.1"/>
    <property type="molecule type" value="Genomic_DNA"/>
</dbReference>
<feature type="transmembrane region" description="Helical" evidence="6">
    <location>
        <begin position="230"/>
        <end position="252"/>
    </location>
</feature>
<accession>A0A9P6GFX2</accession>
<dbReference type="PANTHER" id="PTHR39469:SF1">
    <property type="entry name" value="DUF4203 DOMAIN-CONTAINING PROTEIN"/>
    <property type="match status" value="1"/>
</dbReference>
<dbReference type="Proteomes" id="UP000756921">
    <property type="component" value="Unassembled WGS sequence"/>
</dbReference>
<feature type="compositionally biased region" description="Pro residues" evidence="5">
    <location>
        <begin position="492"/>
        <end position="501"/>
    </location>
</feature>
<dbReference type="PANTHER" id="PTHR39469">
    <property type="entry name" value="CHROMOSOME 1, WHOLE GENOME SHOTGUN SEQUENCE"/>
    <property type="match status" value="1"/>
</dbReference>
<feature type="compositionally biased region" description="Basic and acidic residues" evidence="5">
    <location>
        <begin position="990"/>
        <end position="999"/>
    </location>
</feature>
<keyword evidence="2 6" id="KW-0812">Transmembrane</keyword>
<dbReference type="InterPro" id="IPR025256">
    <property type="entry name" value="TM7S3/TM198-like_dom"/>
</dbReference>
<feature type="transmembrane region" description="Helical" evidence="6">
    <location>
        <begin position="150"/>
        <end position="173"/>
    </location>
</feature>
<feature type="signal peptide" evidence="7">
    <location>
        <begin position="1"/>
        <end position="22"/>
    </location>
</feature>
<feature type="transmembrane region" description="Helical" evidence="6">
    <location>
        <begin position="179"/>
        <end position="201"/>
    </location>
</feature>
<organism evidence="9 10">
    <name type="scientific">Paraphaeosphaeria minitans</name>
    <dbReference type="NCBI Taxonomy" id="565426"/>
    <lineage>
        <taxon>Eukaryota</taxon>
        <taxon>Fungi</taxon>
        <taxon>Dikarya</taxon>
        <taxon>Ascomycota</taxon>
        <taxon>Pezizomycotina</taxon>
        <taxon>Dothideomycetes</taxon>
        <taxon>Pleosporomycetidae</taxon>
        <taxon>Pleosporales</taxon>
        <taxon>Massarineae</taxon>
        <taxon>Didymosphaeriaceae</taxon>
        <taxon>Paraphaeosphaeria</taxon>
    </lineage>
</organism>
<feature type="chain" id="PRO_5040220049" description="TM7S3/TM198-like domain-containing protein" evidence="7">
    <location>
        <begin position="23"/>
        <end position="1041"/>
    </location>
</feature>
<reference evidence="9" key="1">
    <citation type="journal article" date="2020" name="Mol. Plant Microbe Interact.">
        <title>Genome Sequence of the Biocontrol Agent Coniothyrium minitans strain Conio (IMI 134523).</title>
        <authorList>
            <person name="Patel D."/>
            <person name="Shittu T.A."/>
            <person name="Baroncelli R."/>
            <person name="Muthumeenakshi S."/>
            <person name="Osborne T.H."/>
            <person name="Janganan T.K."/>
            <person name="Sreenivasaprasad S."/>
        </authorList>
    </citation>
    <scope>NUCLEOTIDE SEQUENCE</scope>
    <source>
        <strain evidence="9">Conio</strain>
    </source>
</reference>
<feature type="compositionally biased region" description="Polar residues" evidence="5">
    <location>
        <begin position="926"/>
        <end position="937"/>
    </location>
</feature>
<evidence type="ECO:0000256" key="2">
    <source>
        <dbReference type="ARBA" id="ARBA00022692"/>
    </source>
</evidence>
<dbReference type="OrthoDB" id="102260at2759"/>
<feature type="domain" description="TM7S3/TM198-like" evidence="8">
    <location>
        <begin position="130"/>
        <end position="333"/>
    </location>
</feature>
<feature type="region of interest" description="Disordered" evidence="5">
    <location>
        <begin position="381"/>
        <end position="420"/>
    </location>
</feature>
<feature type="compositionally biased region" description="Low complexity" evidence="5">
    <location>
        <begin position="390"/>
        <end position="400"/>
    </location>
</feature>
<evidence type="ECO:0000256" key="4">
    <source>
        <dbReference type="ARBA" id="ARBA00023136"/>
    </source>
</evidence>
<feature type="compositionally biased region" description="Low complexity" evidence="5">
    <location>
        <begin position="76"/>
        <end position="101"/>
    </location>
</feature>
<feature type="region of interest" description="Disordered" evidence="5">
    <location>
        <begin position="347"/>
        <end position="367"/>
    </location>
</feature>
<feature type="compositionally biased region" description="Low complexity" evidence="5">
    <location>
        <begin position="37"/>
        <end position="66"/>
    </location>
</feature>
<evidence type="ECO:0000256" key="6">
    <source>
        <dbReference type="SAM" id="Phobius"/>
    </source>
</evidence>
<sequence length="1041" mass="112408">MRSFRLLLITIALLLCLHTVAAAPHFPLARRQDDSESNSVVTTTSEPERPSSTSRPRESSASPSASDHQSTTGEPASRSSIVATATTVSASPSATATSTGSLPNATDPSSVSEDPLPLHPKITPALGLIGAILLLSGALYAVVGIKNKWIYVFGSAAYLASLAVTVLIIYLMSPPVSHAVQGAFFVAAFVTGMISGGLALVFTDLTEGLGCLLGGFCVSMWFLSLKEGGVITSTTGRAIFIGCVSVAGYSLSFSRYTRTYGLIGAISFSGATIAMLGVDCFSRAGWKEFWLFLWNINPDVFPLNTNTFPLTKGLKAELAGVVILTVFGVISQLRLWRLVKEHRAKREEQEQEQAQSQQIHEAELGREIEDKFQKERREWEATYGEKDAPGSSGASGSASSLDEKEYPATAHDSKVDLGEPEKKHAVVAVVSVHEDDKIQPVDETGAPVAQDGLVDRPADISRSHSARPSSEAVVPSRMSRTVSVTSSLKPSSSPPPPPVVVPLPFKIPQEEEAMSQTSDNASVSALPDTEEEAPLADEQYISRRVSGIPTMKRMSTARSLVDGFQAGDVMMLSQIEDDRRSSVAATLDEEDRISLPESSRPSSLVHAESKTEEATIDASSLKSNDPGQMQDSNGSALGEDAAMSSSTPTIDVQPAESLDEASNTYGSASSLSQRGPRESFTVSTDPKHGVAGSEVRSTRSPRLRHDTLVKGDSEKSASAQSDVEEVPTVLRPRLSKVAQSYRTNEWAKHLEAADKPEVDEISEPSSPGAQLDHEQPAPVSEGIAQPFAVAKRASKRVSSDSNVHRKKAFMQINSNSARQPQGEVPGVVLQQPSVDLGRRVSSVAMAGPSKTQTLMGHRESLMRNRASTQKLNLPMSACNDVTATGDEDMTLAQRRRVLKQQKPPSAAHKWKKSSWAQSPPMETFDSHQPTRTIGSGSDQRREELLAGWRGSMQASGVSLQDSATGEEQQRAVTMKAKRQEMEQQRASMMEAKRQREKEQQQQAAMAQQRESMRNKMMRSSEMLDVHREAMRRMQAGANKTA</sequence>
<feature type="region of interest" description="Disordered" evidence="5">
    <location>
        <begin position="31"/>
        <end position="116"/>
    </location>
</feature>
<feature type="region of interest" description="Disordered" evidence="5">
    <location>
        <begin position="577"/>
        <end position="735"/>
    </location>
</feature>
<feature type="compositionally biased region" description="Low complexity" evidence="5">
    <location>
        <begin position="473"/>
        <end position="491"/>
    </location>
</feature>
<feature type="compositionally biased region" description="Basic and acidic residues" evidence="5">
    <location>
        <begin position="703"/>
        <end position="715"/>
    </location>
</feature>
<keyword evidence="10" id="KW-1185">Reference proteome</keyword>
<feature type="compositionally biased region" description="Polar residues" evidence="5">
    <location>
        <begin position="514"/>
        <end position="523"/>
    </location>
</feature>
<feature type="compositionally biased region" description="Basic and acidic residues" evidence="5">
    <location>
        <begin position="453"/>
        <end position="462"/>
    </location>
</feature>
<feature type="region of interest" description="Disordered" evidence="5">
    <location>
        <begin position="435"/>
        <end position="541"/>
    </location>
</feature>
<keyword evidence="4 6" id="KW-0472">Membrane</keyword>
<evidence type="ECO:0000313" key="10">
    <source>
        <dbReference type="Proteomes" id="UP000756921"/>
    </source>
</evidence>
<feature type="region of interest" description="Disordered" evidence="5">
    <location>
        <begin position="899"/>
        <end position="940"/>
    </location>
</feature>